<organism evidence="2 3">
    <name type="scientific">Ascodesmis nigricans</name>
    <dbReference type="NCBI Taxonomy" id="341454"/>
    <lineage>
        <taxon>Eukaryota</taxon>
        <taxon>Fungi</taxon>
        <taxon>Dikarya</taxon>
        <taxon>Ascomycota</taxon>
        <taxon>Pezizomycotina</taxon>
        <taxon>Pezizomycetes</taxon>
        <taxon>Pezizales</taxon>
        <taxon>Ascodesmidaceae</taxon>
        <taxon>Ascodesmis</taxon>
    </lineage>
</organism>
<accession>A0A4S2N1A9</accession>
<feature type="region of interest" description="Disordered" evidence="1">
    <location>
        <begin position="218"/>
        <end position="379"/>
    </location>
</feature>
<feature type="region of interest" description="Disordered" evidence="1">
    <location>
        <begin position="1"/>
        <end position="74"/>
    </location>
</feature>
<keyword evidence="3" id="KW-1185">Reference proteome</keyword>
<sequence length="566" mass="63267">MNPPPPPPSPPPINKDSAESSQQEPSKNQSKPVKLQGHNRFQRPYNPPGANTNNINTAPSPHAPLPRQSQQQREERIRLAYEQEHRIHEDRNQRERAGWNTWSSSSDNHYNHNSNHNDYRPAASGGYWDHSCNHNPSHSHNTYTPSYSPSYSLSTSRNYQWPAYAPPAPNIPLTPSYSTTRPYNHHSQSERVPPRSHLYNPIPAYRANVLRPITSDRRHQFSSRETPELLDYQYNPPPPRLYPQPSTPTNDVESKHDRGTLFPTPSSNQQREREDHKPNKKEQQHPTHSPTTSNPPHPHHRSRPLPASLTSPPPAIPAFGFEFKMVQPGAGGSKPGQHQLPPKPPPSIEEQEQQTSSSTVTIPLKRTADGQADSGDTLPNKLRKLSLLVADSENMAAAQHITPTPVPTTTMITTTATTEINENTVPATTDATVGTLPEPMTTDPTTATQDPEQNPNQKLWVYNPITHTPCGPFLAEDCGICTPFAAMGVGDKENNEEEKEWQEFRFCHRCLAFQVVDKVVGKGGEEGKREKGNGRTKCLTCGHGMKGCRECKNNGGRIWVRMKVES</sequence>
<reference evidence="2 3" key="1">
    <citation type="submission" date="2019-04" db="EMBL/GenBank/DDBJ databases">
        <title>Comparative genomics and transcriptomics to analyze fruiting body development in filamentous ascomycetes.</title>
        <authorList>
            <consortium name="DOE Joint Genome Institute"/>
            <person name="Lutkenhaus R."/>
            <person name="Traeger S."/>
            <person name="Breuer J."/>
            <person name="Kuo A."/>
            <person name="Lipzen A."/>
            <person name="Pangilinan J."/>
            <person name="Dilworth D."/>
            <person name="Sandor L."/>
            <person name="Poggeler S."/>
            <person name="Barry K."/>
            <person name="Grigoriev I.V."/>
            <person name="Nowrousian M."/>
        </authorList>
    </citation>
    <scope>NUCLEOTIDE SEQUENCE [LARGE SCALE GENOMIC DNA]</scope>
    <source>
        <strain evidence="2 3">CBS 389.68</strain>
    </source>
</reference>
<evidence type="ECO:0000313" key="2">
    <source>
        <dbReference type="EMBL" id="TGZ82908.1"/>
    </source>
</evidence>
<dbReference type="EMBL" id="ML220114">
    <property type="protein sequence ID" value="TGZ82908.1"/>
    <property type="molecule type" value="Genomic_DNA"/>
</dbReference>
<gene>
    <name evidence="2" type="ORF">EX30DRAFT_347260</name>
</gene>
<evidence type="ECO:0000313" key="3">
    <source>
        <dbReference type="Proteomes" id="UP000298138"/>
    </source>
</evidence>
<feature type="compositionally biased region" description="Polar residues" evidence="1">
    <location>
        <begin position="173"/>
        <end position="186"/>
    </location>
</feature>
<feature type="region of interest" description="Disordered" evidence="1">
    <location>
        <begin position="429"/>
        <end position="455"/>
    </location>
</feature>
<evidence type="ECO:0000256" key="1">
    <source>
        <dbReference type="SAM" id="MobiDB-lite"/>
    </source>
</evidence>
<feature type="compositionally biased region" description="Basic and acidic residues" evidence="1">
    <location>
        <begin position="270"/>
        <end position="285"/>
    </location>
</feature>
<feature type="compositionally biased region" description="Pro residues" evidence="1">
    <location>
        <begin position="235"/>
        <end position="246"/>
    </location>
</feature>
<dbReference type="AlphaFoldDB" id="A0A4S2N1A9"/>
<feature type="compositionally biased region" description="Polar residues" evidence="1">
    <location>
        <begin position="442"/>
        <end position="455"/>
    </location>
</feature>
<feature type="compositionally biased region" description="Pro residues" evidence="1">
    <location>
        <begin position="1"/>
        <end position="13"/>
    </location>
</feature>
<feature type="region of interest" description="Disordered" evidence="1">
    <location>
        <begin position="172"/>
        <end position="200"/>
    </location>
</feature>
<protein>
    <submittedName>
        <fullName evidence="2">Uncharacterized protein</fullName>
    </submittedName>
</protein>
<dbReference type="Proteomes" id="UP000298138">
    <property type="component" value="Unassembled WGS sequence"/>
</dbReference>
<proteinExistence type="predicted"/>
<dbReference type="InParanoid" id="A0A4S2N1A9"/>
<name>A0A4S2N1A9_9PEZI</name>
<feature type="compositionally biased region" description="Polar residues" evidence="1">
    <location>
        <begin position="49"/>
        <end position="59"/>
    </location>
</feature>
<feature type="compositionally biased region" description="Polar residues" evidence="1">
    <location>
        <begin position="19"/>
        <end position="31"/>
    </location>
</feature>